<evidence type="ECO:0000256" key="1">
    <source>
        <dbReference type="ARBA" id="ARBA00038494"/>
    </source>
</evidence>
<keyword evidence="4" id="KW-1185">Reference proteome</keyword>
<dbReference type="CDD" id="cd02511">
    <property type="entry name" value="Beta4Glucosyltransferase"/>
    <property type="match status" value="1"/>
</dbReference>
<dbReference type="PANTHER" id="PTHR43630:SF2">
    <property type="entry name" value="GLYCOSYLTRANSFERASE"/>
    <property type="match status" value="1"/>
</dbReference>
<proteinExistence type="inferred from homology"/>
<comment type="similarity">
    <text evidence="1">Belongs to the glycosyltransferase 2 family. WaaE/KdtX subfamily.</text>
</comment>
<name>A0A7X3H2L0_9GAMM</name>
<dbReference type="Proteomes" id="UP000437638">
    <property type="component" value="Unassembled WGS sequence"/>
</dbReference>
<gene>
    <name evidence="3" type="ORF">GPM19_13420</name>
</gene>
<dbReference type="GO" id="GO:0016740">
    <property type="term" value="F:transferase activity"/>
    <property type="evidence" value="ECO:0007669"/>
    <property type="project" value="UniProtKB-KW"/>
</dbReference>
<dbReference type="Gene3D" id="3.90.550.10">
    <property type="entry name" value="Spore Coat Polysaccharide Biosynthesis Protein SpsA, Chain A"/>
    <property type="match status" value="1"/>
</dbReference>
<keyword evidence="3" id="KW-0808">Transferase</keyword>
<dbReference type="RefSeq" id="WP_160419523.1">
    <property type="nucleotide sequence ID" value="NZ_WTKP01000010.1"/>
</dbReference>
<accession>A0A7X3H2L0</accession>
<dbReference type="Pfam" id="PF00535">
    <property type="entry name" value="Glycos_transf_2"/>
    <property type="match status" value="1"/>
</dbReference>
<dbReference type="SUPFAM" id="SSF53448">
    <property type="entry name" value="Nucleotide-diphospho-sugar transferases"/>
    <property type="match status" value="1"/>
</dbReference>
<organism evidence="3 4">
    <name type="scientific">Vreelandella zhuhanensis</name>
    <dbReference type="NCBI Taxonomy" id="2684210"/>
    <lineage>
        <taxon>Bacteria</taxon>
        <taxon>Pseudomonadati</taxon>
        <taxon>Pseudomonadota</taxon>
        <taxon>Gammaproteobacteria</taxon>
        <taxon>Oceanospirillales</taxon>
        <taxon>Halomonadaceae</taxon>
        <taxon>Vreelandella</taxon>
    </lineage>
</organism>
<dbReference type="EMBL" id="WTKP01000010">
    <property type="protein sequence ID" value="MWJ29179.1"/>
    <property type="molecule type" value="Genomic_DNA"/>
</dbReference>
<feature type="domain" description="Glycosyltransferase 2-like" evidence="2">
    <location>
        <begin position="6"/>
        <end position="120"/>
    </location>
</feature>
<evidence type="ECO:0000259" key="2">
    <source>
        <dbReference type="Pfam" id="PF00535"/>
    </source>
</evidence>
<reference evidence="3 4" key="1">
    <citation type="submission" date="2019-12" db="EMBL/GenBank/DDBJ databases">
        <title>Halomonas rutogse sp. nov. isolated from two lakes on Tibetan Plateau.</title>
        <authorList>
            <person name="Gao P."/>
        </authorList>
    </citation>
    <scope>NUCLEOTIDE SEQUENCE [LARGE SCALE GENOMIC DNA]</scope>
    <source>
        <strain evidence="3 4">ZH2S</strain>
    </source>
</reference>
<sequence length="260" mass="29910">MISANIITLNEESNIGECIDSVLQVCDEVVVVDSGSIDKTVEIAKSKGAKVVFQNYLGDGFQKNIANEYVKNKWILSIDADERLMPEAVKRINEIDFENASFNAYAFRRRNMIGSRWIRQCGWYPDFCVRLYNKDICQFKKVEQHSSIETDNVKFIDADLVHYSFSNIGELFAKPGRNFSGRAAKILYKKGKKVNAFSPFIHGSSAFLKKYFFQRGFLEGVDGMTVSMSAAINSYLKYAKLLEYRRDPFVREKENFNKIW</sequence>
<evidence type="ECO:0000313" key="3">
    <source>
        <dbReference type="EMBL" id="MWJ29179.1"/>
    </source>
</evidence>
<comment type="caution">
    <text evidence="3">The sequence shown here is derived from an EMBL/GenBank/DDBJ whole genome shotgun (WGS) entry which is preliminary data.</text>
</comment>
<evidence type="ECO:0000313" key="4">
    <source>
        <dbReference type="Proteomes" id="UP000437638"/>
    </source>
</evidence>
<dbReference type="AlphaFoldDB" id="A0A7X3H2L0"/>
<dbReference type="PANTHER" id="PTHR43630">
    <property type="entry name" value="POLY-BETA-1,6-N-ACETYL-D-GLUCOSAMINE SYNTHASE"/>
    <property type="match status" value="1"/>
</dbReference>
<dbReference type="InterPro" id="IPR029044">
    <property type="entry name" value="Nucleotide-diphossugar_trans"/>
</dbReference>
<dbReference type="InterPro" id="IPR001173">
    <property type="entry name" value="Glyco_trans_2-like"/>
</dbReference>
<protein>
    <submittedName>
        <fullName evidence="3">Glycosyltransferase</fullName>
    </submittedName>
</protein>